<evidence type="ECO:0000256" key="3">
    <source>
        <dbReference type="ARBA" id="ARBA00023136"/>
    </source>
</evidence>
<dbReference type="Pfam" id="PF01547">
    <property type="entry name" value="SBP_bac_1"/>
    <property type="match status" value="1"/>
</dbReference>
<keyword evidence="2" id="KW-0732">Signal</keyword>
<dbReference type="EMBL" id="MLJW01000225">
    <property type="protein sequence ID" value="OIQ92704.1"/>
    <property type="molecule type" value="Genomic_DNA"/>
</dbReference>
<dbReference type="InterPro" id="IPR006059">
    <property type="entry name" value="SBP"/>
</dbReference>
<dbReference type="Gene3D" id="3.40.190.10">
    <property type="entry name" value="Periplasmic binding protein-like II"/>
    <property type="match status" value="1"/>
</dbReference>
<organism evidence="6">
    <name type="scientific">mine drainage metagenome</name>
    <dbReference type="NCBI Taxonomy" id="410659"/>
    <lineage>
        <taxon>unclassified sequences</taxon>
        <taxon>metagenomes</taxon>
        <taxon>ecological metagenomes</taxon>
    </lineage>
</organism>
<dbReference type="PANTHER" id="PTHR43649:SF33">
    <property type="entry name" value="POLYGALACTURONAN_RHAMNOGALACTURONAN-BINDING PROTEIN YTCQ"/>
    <property type="match status" value="1"/>
</dbReference>
<keyword evidence="1" id="KW-1003">Cell membrane</keyword>
<protein>
    <submittedName>
        <fullName evidence="6">Putative arabinose-binding protein</fullName>
    </submittedName>
</protein>
<keyword evidence="3" id="KW-0472">Membrane</keyword>
<dbReference type="CDD" id="cd13585">
    <property type="entry name" value="PBP2_TMBP_like"/>
    <property type="match status" value="1"/>
</dbReference>
<dbReference type="SUPFAM" id="SSF53850">
    <property type="entry name" value="Periplasmic binding protein-like II"/>
    <property type="match status" value="1"/>
</dbReference>
<keyword evidence="4" id="KW-0564">Palmitate</keyword>
<name>A0A1J5R9H7_9ZZZZ</name>
<dbReference type="InterPro" id="IPR050490">
    <property type="entry name" value="Bact_solute-bd_prot1"/>
</dbReference>
<evidence type="ECO:0000256" key="2">
    <source>
        <dbReference type="ARBA" id="ARBA00022729"/>
    </source>
</evidence>
<sequence length="454" mass="47564">MHLRNRAVSVALLSAVTLLSAAALAGCSSSASTGGASSGTSAGAASSACAPSTGKVNLTFTTWVPGIQAVVDVWNKANPNIQVTVQTGPNGNGGTYQNFFNQLKAGNAPDLGQIEYDALPNFRVQDGLTDLGACSEVMAAKSDFVNWTWNQVSFGEAGHVYGVPQDAGPMALFYRKDLFTKNNIPVPTTWDEYAADAVKIRALGGYITNFSQSDVNQFAGLVWQAGGSWFSNDGTSWSVNLTSPESTKVANYWQDLISKKLVSSVPPWTSEWNNAYNTGSDWTWVSAVWGANSISSGAPDTSGDWAVAPMPQWQAGQAVAGDWGGSSTAVFKGSKHVYEAAKFALWLNTSDEALTMLNKAANLYPATTAGAKLPALAAGVPFYGGQAIYDVFAKASSEVSPTFTWGPTMTQVYADASDGFKAAVSGKGTLLDALTSTQTSTIATLKSQAIPVKG</sequence>
<reference evidence="6" key="1">
    <citation type="submission" date="2016-10" db="EMBL/GenBank/DDBJ databases">
        <title>Sequence of Gallionella enrichment culture.</title>
        <authorList>
            <person name="Poehlein A."/>
            <person name="Muehling M."/>
            <person name="Daniel R."/>
        </authorList>
    </citation>
    <scope>NUCLEOTIDE SEQUENCE</scope>
</reference>
<evidence type="ECO:0000256" key="1">
    <source>
        <dbReference type="ARBA" id="ARBA00022475"/>
    </source>
</evidence>
<keyword evidence="5" id="KW-0449">Lipoprotein</keyword>
<gene>
    <name evidence="6" type="primary">araN_1</name>
    <name evidence="6" type="ORF">GALL_253760</name>
</gene>
<evidence type="ECO:0000256" key="5">
    <source>
        <dbReference type="ARBA" id="ARBA00023288"/>
    </source>
</evidence>
<dbReference type="AlphaFoldDB" id="A0A1J5R9H7"/>
<dbReference type="PROSITE" id="PS51257">
    <property type="entry name" value="PROKAR_LIPOPROTEIN"/>
    <property type="match status" value="1"/>
</dbReference>
<accession>A0A1J5R9H7</accession>
<dbReference type="PANTHER" id="PTHR43649">
    <property type="entry name" value="ARABINOSE-BINDING PROTEIN-RELATED"/>
    <property type="match status" value="1"/>
</dbReference>
<comment type="caution">
    <text evidence="6">The sequence shown here is derived from an EMBL/GenBank/DDBJ whole genome shotgun (WGS) entry which is preliminary data.</text>
</comment>
<evidence type="ECO:0000256" key="4">
    <source>
        <dbReference type="ARBA" id="ARBA00023139"/>
    </source>
</evidence>
<proteinExistence type="predicted"/>
<evidence type="ECO:0000313" key="6">
    <source>
        <dbReference type="EMBL" id="OIQ92704.1"/>
    </source>
</evidence>